<keyword evidence="3" id="KW-1185">Reference proteome</keyword>
<dbReference type="Proteomes" id="UP000002051">
    <property type="component" value="Unassembled WGS sequence"/>
</dbReference>
<dbReference type="EMBL" id="CM001223">
    <property type="protein sequence ID" value="AES78458.1"/>
    <property type="molecule type" value="Genomic_DNA"/>
</dbReference>
<dbReference type="HOGENOM" id="CLU_2472497_0_0_1"/>
<organism evidence="1 3">
    <name type="scientific">Medicago truncatula</name>
    <name type="common">Barrel medic</name>
    <name type="synonym">Medicago tribuloides</name>
    <dbReference type="NCBI Taxonomy" id="3880"/>
    <lineage>
        <taxon>Eukaryota</taxon>
        <taxon>Viridiplantae</taxon>
        <taxon>Streptophyta</taxon>
        <taxon>Embryophyta</taxon>
        <taxon>Tracheophyta</taxon>
        <taxon>Spermatophyta</taxon>
        <taxon>Magnoliopsida</taxon>
        <taxon>eudicotyledons</taxon>
        <taxon>Gunneridae</taxon>
        <taxon>Pentapetalae</taxon>
        <taxon>rosids</taxon>
        <taxon>fabids</taxon>
        <taxon>Fabales</taxon>
        <taxon>Fabaceae</taxon>
        <taxon>Papilionoideae</taxon>
        <taxon>50 kb inversion clade</taxon>
        <taxon>NPAAA clade</taxon>
        <taxon>Hologalegina</taxon>
        <taxon>IRL clade</taxon>
        <taxon>Trifolieae</taxon>
        <taxon>Medicago</taxon>
    </lineage>
</organism>
<dbReference type="AlphaFoldDB" id="G7L4D0"/>
<reference evidence="1 3" key="2">
    <citation type="journal article" date="2014" name="BMC Genomics">
        <title>An improved genome release (version Mt4.0) for the model legume Medicago truncatula.</title>
        <authorList>
            <person name="Tang H."/>
            <person name="Krishnakumar V."/>
            <person name="Bidwell S."/>
            <person name="Rosen B."/>
            <person name="Chan A."/>
            <person name="Zhou S."/>
            <person name="Gentzbittel L."/>
            <person name="Childs K.L."/>
            <person name="Yandell M."/>
            <person name="Gundlach H."/>
            <person name="Mayer K.F."/>
            <person name="Schwartz D.C."/>
            <person name="Town C.D."/>
        </authorList>
    </citation>
    <scope>GENOME REANNOTATION</scope>
    <source>
        <strain evidence="2 3">cv. Jemalong A17</strain>
    </source>
</reference>
<evidence type="ECO:0000313" key="2">
    <source>
        <dbReference type="EnsemblPlants" id="AES78458"/>
    </source>
</evidence>
<name>G7L4D0_MEDTR</name>
<protein>
    <submittedName>
        <fullName evidence="1 2">Uncharacterized protein</fullName>
    </submittedName>
</protein>
<sequence>MHAVLGYKAEVRIKDRYLLVRPKNDGTSNNILKAESHVQEDGTLVPKHVPSFPLYWCKDHFRLLSTRMGMRLSKNGSQNPARVKKRDP</sequence>
<evidence type="ECO:0000313" key="3">
    <source>
        <dbReference type="Proteomes" id="UP000002051"/>
    </source>
</evidence>
<gene>
    <name evidence="1" type="ordered locus">MTR_7g031920</name>
</gene>
<proteinExistence type="predicted"/>
<reference evidence="2" key="3">
    <citation type="submission" date="2015-04" db="UniProtKB">
        <authorList>
            <consortium name="EnsemblPlants"/>
        </authorList>
    </citation>
    <scope>IDENTIFICATION</scope>
    <source>
        <strain evidence="2">cv. Jemalong A17</strain>
    </source>
</reference>
<accession>G7L4D0</accession>
<reference evidence="1 3" key="1">
    <citation type="journal article" date="2011" name="Nature">
        <title>The Medicago genome provides insight into the evolution of rhizobial symbioses.</title>
        <authorList>
            <person name="Young N.D."/>
            <person name="Debelle F."/>
            <person name="Oldroyd G.E."/>
            <person name="Geurts R."/>
            <person name="Cannon S.B."/>
            <person name="Udvardi M.K."/>
            <person name="Benedito V.A."/>
            <person name="Mayer K.F."/>
            <person name="Gouzy J."/>
            <person name="Schoof H."/>
            <person name="Van de Peer Y."/>
            <person name="Proost S."/>
            <person name="Cook D.R."/>
            <person name="Meyers B.C."/>
            <person name="Spannagl M."/>
            <person name="Cheung F."/>
            <person name="De Mita S."/>
            <person name="Krishnakumar V."/>
            <person name="Gundlach H."/>
            <person name="Zhou S."/>
            <person name="Mudge J."/>
            <person name="Bharti A.K."/>
            <person name="Murray J.D."/>
            <person name="Naoumkina M.A."/>
            <person name="Rosen B."/>
            <person name="Silverstein K.A."/>
            <person name="Tang H."/>
            <person name="Rombauts S."/>
            <person name="Zhao P.X."/>
            <person name="Zhou P."/>
            <person name="Barbe V."/>
            <person name="Bardou P."/>
            <person name="Bechner M."/>
            <person name="Bellec A."/>
            <person name="Berger A."/>
            <person name="Berges H."/>
            <person name="Bidwell S."/>
            <person name="Bisseling T."/>
            <person name="Choisne N."/>
            <person name="Couloux A."/>
            <person name="Denny R."/>
            <person name="Deshpande S."/>
            <person name="Dai X."/>
            <person name="Doyle J.J."/>
            <person name="Dudez A.M."/>
            <person name="Farmer A.D."/>
            <person name="Fouteau S."/>
            <person name="Franken C."/>
            <person name="Gibelin C."/>
            <person name="Gish J."/>
            <person name="Goldstein S."/>
            <person name="Gonzalez A.J."/>
            <person name="Green P.J."/>
            <person name="Hallab A."/>
            <person name="Hartog M."/>
            <person name="Hua A."/>
            <person name="Humphray S.J."/>
            <person name="Jeong D.H."/>
            <person name="Jing Y."/>
            <person name="Jocker A."/>
            <person name="Kenton S.M."/>
            <person name="Kim D.J."/>
            <person name="Klee K."/>
            <person name="Lai H."/>
            <person name="Lang C."/>
            <person name="Lin S."/>
            <person name="Macmil S.L."/>
            <person name="Magdelenat G."/>
            <person name="Matthews L."/>
            <person name="McCorrison J."/>
            <person name="Monaghan E.L."/>
            <person name="Mun J.H."/>
            <person name="Najar F.Z."/>
            <person name="Nicholson C."/>
            <person name="Noirot C."/>
            <person name="O'Bleness M."/>
            <person name="Paule C.R."/>
            <person name="Poulain J."/>
            <person name="Prion F."/>
            <person name="Qin B."/>
            <person name="Qu C."/>
            <person name="Retzel E.F."/>
            <person name="Riddle C."/>
            <person name="Sallet E."/>
            <person name="Samain S."/>
            <person name="Samson N."/>
            <person name="Sanders I."/>
            <person name="Saurat O."/>
            <person name="Scarpelli C."/>
            <person name="Schiex T."/>
            <person name="Segurens B."/>
            <person name="Severin A.J."/>
            <person name="Sherrier D.J."/>
            <person name="Shi R."/>
            <person name="Sims S."/>
            <person name="Singer S.R."/>
            <person name="Sinharoy S."/>
            <person name="Sterck L."/>
            <person name="Viollet A."/>
            <person name="Wang B.B."/>
            <person name="Wang K."/>
            <person name="Wang M."/>
            <person name="Wang X."/>
            <person name="Warfsmann J."/>
            <person name="Weissenbach J."/>
            <person name="White D.D."/>
            <person name="White J.D."/>
            <person name="Wiley G.B."/>
            <person name="Wincker P."/>
            <person name="Xing Y."/>
            <person name="Yang L."/>
            <person name="Yao Z."/>
            <person name="Ying F."/>
            <person name="Zhai J."/>
            <person name="Zhou L."/>
            <person name="Zuber A."/>
            <person name="Denarie J."/>
            <person name="Dixon R.A."/>
            <person name="May G.D."/>
            <person name="Schwartz D.C."/>
            <person name="Rogers J."/>
            <person name="Quetier F."/>
            <person name="Town C.D."/>
            <person name="Roe B.A."/>
        </authorList>
    </citation>
    <scope>NUCLEOTIDE SEQUENCE [LARGE SCALE GENOMIC DNA]</scope>
    <source>
        <strain evidence="1">A17</strain>
        <strain evidence="2 3">cv. Jemalong A17</strain>
    </source>
</reference>
<dbReference type="PaxDb" id="3880-AES78458"/>
<dbReference type="EnsemblPlants" id="AES78458">
    <property type="protein sequence ID" value="AES78458"/>
    <property type="gene ID" value="MTR_7g031920"/>
</dbReference>
<evidence type="ECO:0000313" key="1">
    <source>
        <dbReference type="EMBL" id="AES78458.1"/>
    </source>
</evidence>